<dbReference type="InterPro" id="IPR012853">
    <property type="entry name" value="CPT"/>
</dbReference>
<keyword evidence="3" id="KW-0808">Transferase</keyword>
<evidence type="ECO:0000313" key="4">
    <source>
        <dbReference type="Proteomes" id="UP000198615"/>
    </source>
</evidence>
<reference evidence="3 4" key="1">
    <citation type="submission" date="2016-10" db="EMBL/GenBank/DDBJ databases">
        <authorList>
            <person name="Varghese N."/>
            <person name="Submissions S."/>
        </authorList>
    </citation>
    <scope>NUCLEOTIDE SEQUENCE [LARGE SCALE GENOMIC DNA]</scope>
    <source>
        <strain evidence="3 4">DSM 18839</strain>
    </source>
</reference>
<dbReference type="AlphaFoldDB" id="A0A8G2F401"/>
<sequence>MTPTVILLDGVGSAGKTSIARAFQEVARDPFLHVQMDGFFDMLPARLIGHPDGVDFVPVPGDGPPEVAVRSGPAGARLFGAIPAAVAALASAGNNLIVDDVILGDRMAEYDRHLARFRFLKFAVHAPLEVLEAREAARGDRRIGLARWQFPRVHAGKTYDLEIDTAEHGPEDCARLICDAFGL</sequence>
<name>A0A8G2F401_9PROT</name>
<keyword evidence="4" id="KW-1185">Reference proteome</keyword>
<dbReference type="InterPro" id="IPR027417">
    <property type="entry name" value="P-loop_NTPase"/>
</dbReference>
<gene>
    <name evidence="3" type="ORF">SAMN05660686_03117</name>
</gene>
<dbReference type="SUPFAM" id="SSF52540">
    <property type="entry name" value="P-loop containing nucleoside triphosphate hydrolases"/>
    <property type="match status" value="1"/>
</dbReference>
<dbReference type="RefSeq" id="WP_093151602.1">
    <property type="nucleotide sequence ID" value="NZ_FNBW01000009.1"/>
</dbReference>
<dbReference type="GO" id="GO:0016740">
    <property type="term" value="F:transferase activity"/>
    <property type="evidence" value="ECO:0007669"/>
    <property type="project" value="UniProtKB-KW"/>
</dbReference>
<dbReference type="OrthoDB" id="67453at2"/>
<accession>A0A8G2F401</accession>
<dbReference type="Pfam" id="PF07931">
    <property type="entry name" value="CPT"/>
    <property type="match status" value="1"/>
</dbReference>
<dbReference type="Gene3D" id="3.40.50.300">
    <property type="entry name" value="P-loop containing nucleotide triphosphate hydrolases"/>
    <property type="match status" value="1"/>
</dbReference>
<feature type="active site" evidence="1">
    <location>
        <position position="37"/>
    </location>
</feature>
<dbReference type="GO" id="GO:0005524">
    <property type="term" value="F:ATP binding"/>
    <property type="evidence" value="ECO:0007669"/>
    <property type="project" value="InterPro"/>
</dbReference>
<dbReference type="EMBL" id="FNBW01000009">
    <property type="protein sequence ID" value="SDG03079.1"/>
    <property type="molecule type" value="Genomic_DNA"/>
</dbReference>
<evidence type="ECO:0000256" key="1">
    <source>
        <dbReference type="PIRSR" id="PIRSR007531-1"/>
    </source>
</evidence>
<dbReference type="PIRSF" id="PIRSF007531">
    <property type="entry name" value="CPT"/>
    <property type="match status" value="1"/>
</dbReference>
<organism evidence="3 4">
    <name type="scientific">Thalassobaculum litoreum DSM 18839</name>
    <dbReference type="NCBI Taxonomy" id="1123362"/>
    <lineage>
        <taxon>Bacteria</taxon>
        <taxon>Pseudomonadati</taxon>
        <taxon>Pseudomonadota</taxon>
        <taxon>Alphaproteobacteria</taxon>
        <taxon>Rhodospirillales</taxon>
        <taxon>Thalassobaculaceae</taxon>
        <taxon>Thalassobaculum</taxon>
    </lineage>
</organism>
<proteinExistence type="predicted"/>
<dbReference type="Proteomes" id="UP000198615">
    <property type="component" value="Unassembled WGS sequence"/>
</dbReference>
<feature type="binding site" evidence="2">
    <location>
        <begin position="10"/>
        <end position="17"/>
    </location>
    <ligand>
        <name>ATP</name>
        <dbReference type="ChEBI" id="CHEBI:30616"/>
    </ligand>
</feature>
<comment type="caution">
    <text evidence="3">The sequence shown here is derived from an EMBL/GenBank/DDBJ whole genome shotgun (WGS) entry which is preliminary data.</text>
</comment>
<evidence type="ECO:0000256" key="2">
    <source>
        <dbReference type="PIRSR" id="PIRSR007531-2"/>
    </source>
</evidence>
<protein>
    <submittedName>
        <fullName evidence="3">Chloramphenicol 3-O phosphotransferase</fullName>
    </submittedName>
</protein>
<evidence type="ECO:0000313" key="3">
    <source>
        <dbReference type="EMBL" id="SDG03079.1"/>
    </source>
</evidence>